<evidence type="ECO:0000259" key="8">
    <source>
        <dbReference type="Pfam" id="PF01182"/>
    </source>
</evidence>
<dbReference type="InterPro" id="IPR039104">
    <property type="entry name" value="6PGL"/>
</dbReference>
<evidence type="ECO:0000313" key="9">
    <source>
        <dbReference type="EMBL" id="GAA1191190.1"/>
    </source>
</evidence>
<keyword evidence="7" id="KW-0378">Hydrolase</keyword>
<dbReference type="RefSeq" id="WP_253854714.1">
    <property type="nucleotide sequence ID" value="NZ_BAAALM010000002.1"/>
</dbReference>
<dbReference type="Proteomes" id="UP001500467">
    <property type="component" value="Unassembled WGS sequence"/>
</dbReference>
<comment type="similarity">
    <text evidence="4 7">Belongs to the glucosamine/galactosamine-6-phosphate isomerase family. 6-phosphogluconolactonase subfamily.</text>
</comment>
<dbReference type="EC" id="3.1.1.31" evidence="5 7"/>
<evidence type="ECO:0000256" key="1">
    <source>
        <dbReference type="ARBA" id="ARBA00000832"/>
    </source>
</evidence>
<evidence type="ECO:0000256" key="7">
    <source>
        <dbReference type="RuleBase" id="RU365095"/>
    </source>
</evidence>
<dbReference type="NCBIfam" id="TIGR01198">
    <property type="entry name" value="pgl"/>
    <property type="match status" value="1"/>
</dbReference>
<comment type="catalytic activity">
    <reaction evidence="1 7">
        <text>6-phospho-D-glucono-1,5-lactone + H2O = 6-phospho-D-gluconate + H(+)</text>
        <dbReference type="Rhea" id="RHEA:12556"/>
        <dbReference type="ChEBI" id="CHEBI:15377"/>
        <dbReference type="ChEBI" id="CHEBI:15378"/>
        <dbReference type="ChEBI" id="CHEBI:57955"/>
        <dbReference type="ChEBI" id="CHEBI:58759"/>
        <dbReference type="EC" id="3.1.1.31"/>
    </reaction>
</comment>
<dbReference type="InterPro" id="IPR006148">
    <property type="entry name" value="Glc/Gal-6P_isomerase"/>
</dbReference>
<gene>
    <name evidence="7 9" type="primary">pgl</name>
    <name evidence="9" type="ORF">GCM10009675_01900</name>
</gene>
<dbReference type="InterPro" id="IPR037171">
    <property type="entry name" value="NagB/RpiA_transferase-like"/>
</dbReference>
<dbReference type="CDD" id="cd01400">
    <property type="entry name" value="6PGL"/>
    <property type="match status" value="1"/>
</dbReference>
<sequence length="274" mass="28229">MSTSASQAGDVVVHSDAAVLAAATAARLITALTDAQAARGSASVVLTGGGTGIAILEQMRRSPARDAVDWSRLDVFWGDERFVPAGDPERNEKQAREALLDHVPVDPARVHAMAPSDGEFGDDPDAAAAAYAQALATAAEATATATVATAGDVPAFDVMLLGLGGEGHTASIFPDTPAAHEAERSVVAVRDCPKPPPTRVSLTFPAIRRATEVWLVTAGAAKADAVAAAHRGVGEVELPVAGARGTARTLWLLDTEAAAELPWSQRVQENHPQA</sequence>
<dbReference type="PANTHER" id="PTHR11054:SF0">
    <property type="entry name" value="6-PHOSPHOGLUCONOLACTONASE"/>
    <property type="match status" value="1"/>
</dbReference>
<dbReference type="Gene3D" id="3.40.50.1360">
    <property type="match status" value="1"/>
</dbReference>
<comment type="caution">
    <text evidence="9">The sequence shown here is derived from an EMBL/GenBank/DDBJ whole genome shotgun (WGS) entry which is preliminary data.</text>
</comment>
<protein>
    <recommendedName>
        <fullName evidence="6 7">6-phosphogluconolactonase</fullName>
        <shortName evidence="7">6PGL</shortName>
        <ecNumber evidence="5 7">3.1.1.31</ecNumber>
    </recommendedName>
</protein>
<feature type="domain" description="Glucosamine/galactosamine-6-phosphate isomerase" evidence="8">
    <location>
        <begin position="16"/>
        <end position="251"/>
    </location>
</feature>
<organism evidence="9 10">
    <name type="scientific">Prauserella alba</name>
    <dbReference type="NCBI Taxonomy" id="176898"/>
    <lineage>
        <taxon>Bacteria</taxon>
        <taxon>Bacillati</taxon>
        <taxon>Actinomycetota</taxon>
        <taxon>Actinomycetes</taxon>
        <taxon>Pseudonocardiales</taxon>
        <taxon>Pseudonocardiaceae</taxon>
        <taxon>Prauserella</taxon>
    </lineage>
</organism>
<keyword evidence="10" id="KW-1185">Reference proteome</keyword>
<evidence type="ECO:0000313" key="10">
    <source>
        <dbReference type="Proteomes" id="UP001500467"/>
    </source>
</evidence>
<dbReference type="PANTHER" id="PTHR11054">
    <property type="entry name" value="6-PHOSPHOGLUCONOLACTONASE"/>
    <property type="match status" value="1"/>
</dbReference>
<accession>A0ABN1V5G0</accession>
<reference evidence="9 10" key="1">
    <citation type="journal article" date="2019" name="Int. J. Syst. Evol. Microbiol.">
        <title>The Global Catalogue of Microorganisms (GCM) 10K type strain sequencing project: providing services to taxonomists for standard genome sequencing and annotation.</title>
        <authorList>
            <consortium name="The Broad Institute Genomics Platform"/>
            <consortium name="The Broad Institute Genome Sequencing Center for Infectious Disease"/>
            <person name="Wu L."/>
            <person name="Ma J."/>
        </authorList>
    </citation>
    <scope>NUCLEOTIDE SEQUENCE [LARGE SCALE GENOMIC DNA]</scope>
    <source>
        <strain evidence="9 10">JCM 13022</strain>
    </source>
</reference>
<evidence type="ECO:0000256" key="4">
    <source>
        <dbReference type="ARBA" id="ARBA00010662"/>
    </source>
</evidence>
<dbReference type="Pfam" id="PF01182">
    <property type="entry name" value="Glucosamine_iso"/>
    <property type="match status" value="1"/>
</dbReference>
<comment type="pathway">
    <text evidence="3 7">Carbohydrate degradation; pentose phosphate pathway; D-ribulose 5-phosphate from D-glucose 6-phosphate (oxidative stage): step 2/3.</text>
</comment>
<comment type="function">
    <text evidence="2 7">Hydrolysis of 6-phosphogluconolactone to 6-phosphogluconate.</text>
</comment>
<dbReference type="SUPFAM" id="SSF100950">
    <property type="entry name" value="NagB/RpiA/CoA transferase-like"/>
    <property type="match status" value="1"/>
</dbReference>
<name>A0ABN1V5G0_9PSEU</name>
<evidence type="ECO:0000256" key="3">
    <source>
        <dbReference type="ARBA" id="ARBA00004961"/>
    </source>
</evidence>
<dbReference type="InterPro" id="IPR005900">
    <property type="entry name" value="6-phosphogluconolactonase_DevB"/>
</dbReference>
<evidence type="ECO:0000256" key="2">
    <source>
        <dbReference type="ARBA" id="ARBA00002681"/>
    </source>
</evidence>
<evidence type="ECO:0000256" key="5">
    <source>
        <dbReference type="ARBA" id="ARBA00013198"/>
    </source>
</evidence>
<dbReference type="EMBL" id="BAAALM010000002">
    <property type="protein sequence ID" value="GAA1191190.1"/>
    <property type="molecule type" value="Genomic_DNA"/>
</dbReference>
<evidence type="ECO:0000256" key="6">
    <source>
        <dbReference type="ARBA" id="ARBA00020337"/>
    </source>
</evidence>
<proteinExistence type="inferred from homology"/>